<keyword evidence="10" id="KW-0862">Zinc</keyword>
<comment type="subcellular location">
    <subcellularLocation>
        <location evidence="1">Peroxisome membrane</location>
        <topology evidence="1">Multi-pass membrane protein</topology>
    </subcellularLocation>
</comment>
<keyword evidence="9" id="KW-0833">Ubl conjugation pathway</keyword>
<dbReference type="Pfam" id="PF04757">
    <property type="entry name" value="Pex2_Pex12"/>
    <property type="match status" value="1"/>
</dbReference>
<evidence type="ECO:0000256" key="10">
    <source>
        <dbReference type="ARBA" id="ARBA00022833"/>
    </source>
</evidence>
<evidence type="ECO:0000259" key="19">
    <source>
        <dbReference type="Pfam" id="PF04757"/>
    </source>
</evidence>
<gene>
    <name evidence="20" type="ORF">L486_00222</name>
</gene>
<evidence type="ECO:0000256" key="5">
    <source>
        <dbReference type="ARBA" id="ARBA00022679"/>
    </source>
</evidence>
<keyword evidence="14" id="KW-0576">Peroxisome</keyword>
<dbReference type="STRING" id="1331196.A0A1B9IYH7"/>
<comment type="catalytic activity">
    <reaction evidence="16">
        <text>[E2 ubiquitin-conjugating enzyme]-S-ubiquitinyl-L-cysteine + [acceptor protein]-L-cysteine = [E2 ubiquitin-conjugating enzyme]-L-cysteine + [acceptor protein]-S-ubiquitinyl-L-cysteine.</text>
        <dbReference type="EC" id="2.3.2.36"/>
    </reaction>
</comment>
<evidence type="ECO:0000256" key="14">
    <source>
        <dbReference type="ARBA" id="ARBA00023140"/>
    </source>
</evidence>
<organism evidence="20 21">
    <name type="scientific">Kwoniella mangroviensis CBS 10435</name>
    <dbReference type="NCBI Taxonomy" id="1331196"/>
    <lineage>
        <taxon>Eukaryota</taxon>
        <taxon>Fungi</taxon>
        <taxon>Dikarya</taxon>
        <taxon>Basidiomycota</taxon>
        <taxon>Agaricomycotina</taxon>
        <taxon>Tremellomycetes</taxon>
        <taxon>Tremellales</taxon>
        <taxon>Cryptococcaceae</taxon>
        <taxon>Kwoniella</taxon>
    </lineage>
</organism>
<dbReference type="GO" id="GO:0005778">
    <property type="term" value="C:peroxisomal membrane"/>
    <property type="evidence" value="ECO:0007669"/>
    <property type="project" value="UniProtKB-SubCell"/>
</dbReference>
<keyword evidence="6" id="KW-0812">Transmembrane</keyword>
<dbReference type="EC" id="2.3.2.36" evidence="17"/>
<dbReference type="AlphaFoldDB" id="A0A1B9IYH7"/>
<evidence type="ECO:0000256" key="3">
    <source>
        <dbReference type="ARBA" id="ARBA00008704"/>
    </source>
</evidence>
<feature type="compositionally biased region" description="Basic and acidic residues" evidence="18">
    <location>
        <begin position="371"/>
        <end position="383"/>
    </location>
</feature>
<evidence type="ECO:0000256" key="6">
    <source>
        <dbReference type="ARBA" id="ARBA00022692"/>
    </source>
</evidence>
<evidence type="ECO:0000256" key="17">
    <source>
        <dbReference type="ARBA" id="ARBA00034523"/>
    </source>
</evidence>
<comment type="pathway">
    <text evidence="2">Protein modification; protein ubiquitination.</text>
</comment>
<evidence type="ECO:0000256" key="7">
    <source>
        <dbReference type="ARBA" id="ARBA00022723"/>
    </source>
</evidence>
<evidence type="ECO:0000256" key="8">
    <source>
        <dbReference type="ARBA" id="ARBA00022771"/>
    </source>
</evidence>
<evidence type="ECO:0000256" key="4">
    <source>
        <dbReference type="ARBA" id="ARBA00022448"/>
    </source>
</evidence>
<keyword evidence="4" id="KW-0813">Transport</keyword>
<dbReference type="InterPro" id="IPR025654">
    <property type="entry name" value="PEX2/10"/>
</dbReference>
<accession>A0A1B9IYH7</accession>
<evidence type="ECO:0000256" key="1">
    <source>
        <dbReference type="ARBA" id="ARBA00004585"/>
    </source>
</evidence>
<keyword evidence="13" id="KW-0472">Membrane</keyword>
<evidence type="ECO:0000256" key="15">
    <source>
        <dbReference type="ARBA" id="ARBA00032511"/>
    </source>
</evidence>
<evidence type="ECO:0000256" key="16">
    <source>
        <dbReference type="ARBA" id="ARBA00034438"/>
    </source>
</evidence>
<keyword evidence="5" id="KW-0808">Transferase</keyword>
<dbReference type="EMBL" id="KI669459">
    <property type="protein sequence ID" value="OCF60587.1"/>
    <property type="molecule type" value="Genomic_DNA"/>
</dbReference>
<evidence type="ECO:0000313" key="21">
    <source>
        <dbReference type="Proteomes" id="UP000092583"/>
    </source>
</evidence>
<dbReference type="OrthoDB" id="1701437at2759"/>
<keyword evidence="7" id="KW-0479">Metal-binding</keyword>
<comment type="similarity">
    <text evidence="3">Belongs to the pex2/pex10/pex12 family.</text>
</comment>
<feature type="region of interest" description="Disordered" evidence="18">
    <location>
        <begin position="367"/>
        <end position="395"/>
    </location>
</feature>
<dbReference type="GO" id="GO:0008270">
    <property type="term" value="F:zinc ion binding"/>
    <property type="evidence" value="ECO:0007669"/>
    <property type="project" value="UniProtKB-KW"/>
</dbReference>
<evidence type="ECO:0000256" key="11">
    <source>
        <dbReference type="ARBA" id="ARBA00022927"/>
    </source>
</evidence>
<reference evidence="20 21" key="1">
    <citation type="submission" date="2013-07" db="EMBL/GenBank/DDBJ databases">
        <title>The Genome Sequence of Kwoniella mangroviensis CBS10435.</title>
        <authorList>
            <consortium name="The Broad Institute Genome Sequencing Platform"/>
            <person name="Cuomo C."/>
            <person name="Litvintseva A."/>
            <person name="Chen Y."/>
            <person name="Heitman J."/>
            <person name="Sun S."/>
            <person name="Springer D."/>
            <person name="Dromer F."/>
            <person name="Young S.K."/>
            <person name="Zeng Q."/>
            <person name="Gargeya S."/>
            <person name="Fitzgerald M."/>
            <person name="Abouelleil A."/>
            <person name="Alvarado L."/>
            <person name="Berlin A.M."/>
            <person name="Chapman S.B."/>
            <person name="Dewar J."/>
            <person name="Goldberg J."/>
            <person name="Griggs A."/>
            <person name="Gujja S."/>
            <person name="Hansen M."/>
            <person name="Howarth C."/>
            <person name="Imamovic A."/>
            <person name="Larimer J."/>
            <person name="McCowan C."/>
            <person name="Murphy C."/>
            <person name="Pearson M."/>
            <person name="Priest M."/>
            <person name="Roberts A."/>
            <person name="Saif S."/>
            <person name="Shea T."/>
            <person name="Sykes S."/>
            <person name="Wortman J."/>
            <person name="Nusbaum C."/>
            <person name="Birren B."/>
        </authorList>
    </citation>
    <scope>NUCLEOTIDE SEQUENCE [LARGE SCALE GENOMIC DNA]</scope>
    <source>
        <strain evidence="20 21">CBS 10435</strain>
    </source>
</reference>
<dbReference type="InterPro" id="IPR006845">
    <property type="entry name" value="Pex_N"/>
</dbReference>
<dbReference type="GO" id="GO:0061630">
    <property type="term" value="F:ubiquitin protein ligase activity"/>
    <property type="evidence" value="ECO:0007669"/>
    <property type="project" value="UniProtKB-EC"/>
</dbReference>
<feature type="domain" description="Pex N-terminal" evidence="19">
    <location>
        <begin position="41"/>
        <end position="236"/>
    </location>
</feature>
<keyword evidence="12" id="KW-1133">Transmembrane helix</keyword>
<keyword evidence="11" id="KW-0653">Protein transport</keyword>
<evidence type="ECO:0000256" key="18">
    <source>
        <dbReference type="SAM" id="MobiDB-lite"/>
    </source>
</evidence>
<dbReference type="GO" id="GO:0016567">
    <property type="term" value="P:protein ubiquitination"/>
    <property type="evidence" value="ECO:0007669"/>
    <property type="project" value="UniProtKB-ARBA"/>
</dbReference>
<evidence type="ECO:0000256" key="9">
    <source>
        <dbReference type="ARBA" id="ARBA00022786"/>
    </source>
</evidence>
<name>A0A1B9IYH7_9TREE</name>
<feature type="region of interest" description="Disordered" evidence="18">
    <location>
        <begin position="1"/>
        <end position="22"/>
    </location>
</feature>
<protein>
    <recommendedName>
        <fullName evidence="17">RING-type E3 ubiquitin transferase (cysteine targeting)</fullName>
        <ecNumber evidence="17">2.3.2.36</ecNumber>
    </recommendedName>
    <alternativeName>
        <fullName evidence="15">Peroxin-2</fullName>
    </alternativeName>
</protein>
<evidence type="ECO:0000256" key="2">
    <source>
        <dbReference type="ARBA" id="ARBA00004906"/>
    </source>
</evidence>
<dbReference type="GO" id="GO:0016562">
    <property type="term" value="P:protein import into peroxisome matrix, receptor recycling"/>
    <property type="evidence" value="ECO:0007669"/>
    <property type="project" value="UniProtKB-ARBA"/>
</dbReference>
<dbReference type="PANTHER" id="PTHR48178:SF1">
    <property type="entry name" value="PEROXISOME BIOGENESIS FACTOR 2"/>
    <property type="match status" value="1"/>
</dbReference>
<evidence type="ECO:0000256" key="13">
    <source>
        <dbReference type="ARBA" id="ARBA00023136"/>
    </source>
</evidence>
<keyword evidence="8" id="KW-0863">Zinc-finger</keyword>
<dbReference type="Proteomes" id="UP000092583">
    <property type="component" value="Unassembled WGS sequence"/>
</dbReference>
<keyword evidence="21" id="KW-1185">Reference proteome</keyword>
<sequence>MPSSDRIIYPGESPSESSSLANPIQSRALRVNQIDSDDLDRALVGMLSDKLSSSLNNFKSSFSDGFKPELELVIKLVMFKYGIWSSIRASPGAKLQNLKMISDKTNNPTKRLLLLYLLLHPPIFPSYLINRLKNYGLSNQWSDLPNHDYRKKFWKVLGKLESISKLWELLGWLGFLWDGKYPSLLMRMLRLRLVPSQSHLTRLVSYEFMNRQLVWSTFTEFLMFSIPLLPTLPSFLNPSTQLSHLKSIFSPPQTIDYTTIPITSFSSNGPIEPKGIYGNLPKSTCAICYSRNSTQPVPLSSSSTGSNLNLPPIEGAGGFGFGHEDDKEDHRIFIPSQTDCVGGCRWCYYCIGGELYNHYERVKANGRKSKKREDVVKQKEKENIGMINQEDEDDEDEWDCLRCGGKASRAWRVGAEEGVNS</sequence>
<evidence type="ECO:0000313" key="20">
    <source>
        <dbReference type="EMBL" id="OCF60587.1"/>
    </source>
</evidence>
<reference evidence="21" key="2">
    <citation type="submission" date="2013-12" db="EMBL/GenBank/DDBJ databases">
        <title>Evolution of pathogenesis and genome organization in the Tremellales.</title>
        <authorList>
            <person name="Cuomo C."/>
            <person name="Litvintseva A."/>
            <person name="Heitman J."/>
            <person name="Chen Y."/>
            <person name="Sun S."/>
            <person name="Springer D."/>
            <person name="Dromer F."/>
            <person name="Young S."/>
            <person name="Zeng Q."/>
            <person name="Chapman S."/>
            <person name="Gujja S."/>
            <person name="Saif S."/>
            <person name="Birren B."/>
        </authorList>
    </citation>
    <scope>NUCLEOTIDE SEQUENCE [LARGE SCALE GENOMIC DNA]</scope>
    <source>
        <strain evidence="21">CBS 10435</strain>
    </source>
</reference>
<evidence type="ECO:0000256" key="12">
    <source>
        <dbReference type="ARBA" id="ARBA00022989"/>
    </source>
</evidence>
<dbReference type="PANTHER" id="PTHR48178">
    <property type="entry name" value="PEROXISOME BIOGENESIS FACTOR 2"/>
    <property type="match status" value="1"/>
</dbReference>
<proteinExistence type="inferred from homology"/>